<feature type="signal peptide" evidence="1">
    <location>
        <begin position="1"/>
        <end position="21"/>
    </location>
</feature>
<dbReference type="Proteomes" id="UP001458880">
    <property type="component" value="Unassembled WGS sequence"/>
</dbReference>
<keyword evidence="1" id="KW-0732">Signal</keyword>
<evidence type="ECO:0000313" key="3">
    <source>
        <dbReference type="Proteomes" id="UP001458880"/>
    </source>
</evidence>
<organism evidence="2 3">
    <name type="scientific">Popillia japonica</name>
    <name type="common">Japanese beetle</name>
    <dbReference type="NCBI Taxonomy" id="7064"/>
    <lineage>
        <taxon>Eukaryota</taxon>
        <taxon>Metazoa</taxon>
        <taxon>Ecdysozoa</taxon>
        <taxon>Arthropoda</taxon>
        <taxon>Hexapoda</taxon>
        <taxon>Insecta</taxon>
        <taxon>Pterygota</taxon>
        <taxon>Neoptera</taxon>
        <taxon>Endopterygota</taxon>
        <taxon>Coleoptera</taxon>
        <taxon>Polyphaga</taxon>
        <taxon>Scarabaeiformia</taxon>
        <taxon>Scarabaeidae</taxon>
        <taxon>Rutelinae</taxon>
        <taxon>Popillia</taxon>
    </lineage>
</organism>
<proteinExistence type="predicted"/>
<dbReference type="EMBL" id="JASPKY010000092">
    <property type="protein sequence ID" value="KAK9737983.1"/>
    <property type="molecule type" value="Genomic_DNA"/>
</dbReference>
<dbReference type="AlphaFoldDB" id="A0AAW1LS05"/>
<sequence>MSCTTSVGLIIILAIIASVYSISVKNENVIRWKQQIASTKAFKCQPRPRSFRASEIFKELKGDHYTIPREAILHRCDSHSGCCHDQGVCAMKSSEIVELAFFSNKIADILMVKAKNHTSCSCRSMN</sequence>
<protein>
    <recommendedName>
        <fullName evidence="4">Platelet-derived growth factor (PDGF) family profile domain-containing protein</fullName>
    </recommendedName>
</protein>
<feature type="chain" id="PRO_5043867190" description="Platelet-derived growth factor (PDGF) family profile domain-containing protein" evidence="1">
    <location>
        <begin position="22"/>
        <end position="126"/>
    </location>
</feature>
<accession>A0AAW1LS05</accession>
<dbReference type="InterPro" id="IPR029034">
    <property type="entry name" value="Cystine-knot_cytokine"/>
</dbReference>
<dbReference type="SUPFAM" id="SSF57501">
    <property type="entry name" value="Cystine-knot cytokines"/>
    <property type="match status" value="1"/>
</dbReference>
<evidence type="ECO:0000313" key="2">
    <source>
        <dbReference type="EMBL" id="KAK9737983.1"/>
    </source>
</evidence>
<name>A0AAW1LS05_POPJA</name>
<dbReference type="Gene3D" id="2.10.90.10">
    <property type="entry name" value="Cystine-knot cytokines"/>
    <property type="match status" value="1"/>
</dbReference>
<evidence type="ECO:0008006" key="4">
    <source>
        <dbReference type="Google" id="ProtNLM"/>
    </source>
</evidence>
<dbReference type="PANTHER" id="PTHR21719">
    <property type="entry name" value="FI06402P-RELATED"/>
    <property type="match status" value="1"/>
</dbReference>
<gene>
    <name evidence="2" type="ORF">QE152_g10256</name>
</gene>
<evidence type="ECO:0000256" key="1">
    <source>
        <dbReference type="SAM" id="SignalP"/>
    </source>
</evidence>
<reference evidence="2 3" key="1">
    <citation type="journal article" date="2024" name="BMC Genomics">
        <title>De novo assembly and annotation of Popillia japonica's genome with initial clues to its potential as an invasive pest.</title>
        <authorList>
            <person name="Cucini C."/>
            <person name="Boschi S."/>
            <person name="Funari R."/>
            <person name="Cardaioli E."/>
            <person name="Iannotti N."/>
            <person name="Marturano G."/>
            <person name="Paoli F."/>
            <person name="Bruttini M."/>
            <person name="Carapelli A."/>
            <person name="Frati F."/>
            <person name="Nardi F."/>
        </authorList>
    </citation>
    <scope>NUCLEOTIDE SEQUENCE [LARGE SCALE GENOMIC DNA]</scope>
    <source>
        <strain evidence="2">DMR45628</strain>
    </source>
</reference>
<comment type="caution">
    <text evidence="2">The sequence shown here is derived from an EMBL/GenBank/DDBJ whole genome shotgun (WGS) entry which is preliminary data.</text>
</comment>
<dbReference type="PANTHER" id="PTHR21719:SF1">
    <property type="entry name" value="FI06402P-RELATED"/>
    <property type="match status" value="1"/>
</dbReference>
<dbReference type="GO" id="GO:0035099">
    <property type="term" value="P:hemocyte migration"/>
    <property type="evidence" value="ECO:0007669"/>
    <property type="project" value="TreeGrafter"/>
</dbReference>
<keyword evidence="3" id="KW-1185">Reference proteome</keyword>